<evidence type="ECO:0000256" key="1">
    <source>
        <dbReference type="ARBA" id="ARBA00034221"/>
    </source>
</evidence>
<accession>A0A7X0RQM8</accession>
<dbReference type="GO" id="GO:0016787">
    <property type="term" value="F:hydrolase activity"/>
    <property type="evidence" value="ECO:0007669"/>
    <property type="project" value="UniProtKB-KW"/>
</dbReference>
<dbReference type="AlphaFoldDB" id="A0A7X0RQM8"/>
<comment type="caution">
    <text evidence="5">The sequence shown here is derived from an EMBL/GenBank/DDBJ whole genome shotgun (WGS) entry which is preliminary data.</text>
</comment>
<evidence type="ECO:0000256" key="3">
    <source>
        <dbReference type="ARBA" id="ARBA00048505"/>
    </source>
</evidence>
<dbReference type="InterPro" id="IPR050855">
    <property type="entry name" value="NDM-1-like"/>
</dbReference>
<dbReference type="SMART" id="SM00849">
    <property type="entry name" value="Lactamase_B"/>
    <property type="match status" value="1"/>
</dbReference>
<dbReference type="Gene3D" id="3.60.15.10">
    <property type="entry name" value="Ribonuclease Z/Hydroxyacylglutathione hydrolase-like"/>
    <property type="match status" value="1"/>
</dbReference>
<dbReference type="InterPro" id="IPR001279">
    <property type="entry name" value="Metallo-B-lactamas"/>
</dbReference>
<evidence type="ECO:0000313" key="5">
    <source>
        <dbReference type="EMBL" id="MBB6671780.1"/>
    </source>
</evidence>
<dbReference type="PANTHER" id="PTHR42951">
    <property type="entry name" value="METALLO-BETA-LACTAMASE DOMAIN-CONTAINING"/>
    <property type="match status" value="1"/>
</dbReference>
<reference evidence="5 6" key="1">
    <citation type="submission" date="2020-08" db="EMBL/GenBank/DDBJ databases">
        <title>Cohnella phylogeny.</title>
        <authorList>
            <person name="Dunlap C."/>
        </authorList>
    </citation>
    <scope>NUCLEOTIDE SEQUENCE [LARGE SCALE GENOMIC DNA]</scope>
    <source>
        <strain evidence="5 6">DSM 28246</strain>
    </source>
</reference>
<comment type="function">
    <text evidence="2">Counteracts the endogenous Pycsar antiviral defense system. Phosphodiesterase that enables metal-dependent hydrolysis of host cyclic nucleotide Pycsar defense signals such as cCMP and cUMP.</text>
</comment>
<protein>
    <submittedName>
        <fullName evidence="5">MBL fold metallo-hydrolase</fullName>
    </submittedName>
</protein>
<name>A0A7X0RQM8_9BACL</name>
<comment type="catalytic activity">
    <reaction evidence="1">
        <text>3',5'-cyclic CMP + H2O = CMP + H(+)</text>
        <dbReference type="Rhea" id="RHEA:72675"/>
        <dbReference type="ChEBI" id="CHEBI:15377"/>
        <dbReference type="ChEBI" id="CHEBI:15378"/>
        <dbReference type="ChEBI" id="CHEBI:58003"/>
        <dbReference type="ChEBI" id="CHEBI:60377"/>
    </reaction>
    <physiologicalReaction direction="left-to-right" evidence="1">
        <dbReference type="Rhea" id="RHEA:72676"/>
    </physiologicalReaction>
</comment>
<dbReference type="InterPro" id="IPR036866">
    <property type="entry name" value="RibonucZ/Hydroxyglut_hydro"/>
</dbReference>
<keyword evidence="5" id="KW-0378">Hydrolase</keyword>
<dbReference type="Pfam" id="PF00753">
    <property type="entry name" value="Lactamase_B"/>
    <property type="match status" value="1"/>
</dbReference>
<dbReference type="PANTHER" id="PTHR42951:SF9">
    <property type="entry name" value="METAL-DEPENDENT HYDROLASE"/>
    <property type="match status" value="1"/>
</dbReference>
<sequence length="247" mass="26258">MRIIQKQTVYQLTFMPRFFPVNAYLVEEQDSLTLIDAALPYGVKGILSAAARIGKPIARIVLTHAHSDHIGALDALKAALPEATVYISARDAKLLAGDLSLEPHEPATPIRGGVPKPGAIKTVPDVLLQDGDRVGSLLAVAAPGHTPGHMAFLDTRNRALIAGDALQTRGGMAVSGQLQPTFPFPAMATWNREVSLSTARKLRALDPSLLAVGHGLMLEQPLAKLDRAIAAAERKLNATAERKGSHA</sequence>
<evidence type="ECO:0000259" key="4">
    <source>
        <dbReference type="SMART" id="SM00849"/>
    </source>
</evidence>
<evidence type="ECO:0000313" key="6">
    <source>
        <dbReference type="Proteomes" id="UP000547209"/>
    </source>
</evidence>
<organism evidence="5 6">
    <name type="scientific">Cohnella nanjingensis</name>
    <dbReference type="NCBI Taxonomy" id="1387779"/>
    <lineage>
        <taxon>Bacteria</taxon>
        <taxon>Bacillati</taxon>
        <taxon>Bacillota</taxon>
        <taxon>Bacilli</taxon>
        <taxon>Bacillales</taxon>
        <taxon>Paenibacillaceae</taxon>
        <taxon>Cohnella</taxon>
    </lineage>
</organism>
<dbReference type="EMBL" id="JACJVP010000023">
    <property type="protein sequence ID" value="MBB6671780.1"/>
    <property type="molecule type" value="Genomic_DNA"/>
</dbReference>
<gene>
    <name evidence="5" type="ORF">H7C19_13900</name>
</gene>
<evidence type="ECO:0000256" key="2">
    <source>
        <dbReference type="ARBA" id="ARBA00034301"/>
    </source>
</evidence>
<proteinExistence type="predicted"/>
<comment type="catalytic activity">
    <reaction evidence="3">
        <text>3',5'-cyclic UMP + H2O = UMP + H(+)</text>
        <dbReference type="Rhea" id="RHEA:70575"/>
        <dbReference type="ChEBI" id="CHEBI:15377"/>
        <dbReference type="ChEBI" id="CHEBI:15378"/>
        <dbReference type="ChEBI" id="CHEBI:57865"/>
        <dbReference type="ChEBI" id="CHEBI:184387"/>
    </reaction>
    <physiologicalReaction direction="left-to-right" evidence="3">
        <dbReference type="Rhea" id="RHEA:70576"/>
    </physiologicalReaction>
</comment>
<dbReference type="RefSeq" id="WP_185143245.1">
    <property type="nucleotide sequence ID" value="NZ_JACJVP010000023.1"/>
</dbReference>
<dbReference type="CDD" id="cd07721">
    <property type="entry name" value="yflN-like_MBL-fold"/>
    <property type="match status" value="1"/>
</dbReference>
<feature type="domain" description="Metallo-beta-lactamase" evidence="4">
    <location>
        <begin position="20"/>
        <end position="214"/>
    </location>
</feature>
<dbReference type="Proteomes" id="UP000547209">
    <property type="component" value="Unassembled WGS sequence"/>
</dbReference>
<dbReference type="SUPFAM" id="SSF56281">
    <property type="entry name" value="Metallo-hydrolase/oxidoreductase"/>
    <property type="match status" value="1"/>
</dbReference>
<keyword evidence="6" id="KW-1185">Reference proteome</keyword>